<comment type="similarity">
    <text evidence="2">Belongs to the CENP-C/MIF2 family.</text>
</comment>
<name>A0A9P6CEB5_9AGAR</name>
<feature type="compositionally biased region" description="Polar residues" evidence="7">
    <location>
        <begin position="109"/>
        <end position="121"/>
    </location>
</feature>
<dbReference type="Proteomes" id="UP000807353">
    <property type="component" value="Unassembled WGS sequence"/>
</dbReference>
<comment type="function">
    <text evidence="5">Component of the kinetochore, a multiprotein complex that assembles on centromeric DNA and attaches chromosomes to spindle microtubules, mediating chromosome segregation and sister chromatid segregation during meiosis and mitosis. Component of the inner kinetochore constitutive centromere-associated network (CCAN), which serves as a structural platform for outer kinetochore assembly.</text>
</comment>
<gene>
    <name evidence="9" type="ORF">BDZ94DRAFT_1219257</name>
</gene>
<evidence type="ECO:0000256" key="5">
    <source>
        <dbReference type="ARBA" id="ARBA00057947"/>
    </source>
</evidence>
<dbReference type="EMBL" id="MU150269">
    <property type="protein sequence ID" value="KAF9462682.1"/>
    <property type="molecule type" value="Genomic_DNA"/>
</dbReference>
<protein>
    <recommendedName>
        <fullName evidence="6">CENP-C homolog</fullName>
    </recommendedName>
</protein>
<dbReference type="InterPro" id="IPR011051">
    <property type="entry name" value="RmlC_Cupin_sf"/>
</dbReference>
<evidence type="ECO:0000256" key="6">
    <source>
        <dbReference type="ARBA" id="ARBA00075033"/>
    </source>
</evidence>
<dbReference type="InterPro" id="IPR014710">
    <property type="entry name" value="RmlC-like_jellyroll"/>
</dbReference>
<dbReference type="CDD" id="cd06993">
    <property type="entry name" value="cupin_CENP-C_C"/>
    <property type="match status" value="1"/>
</dbReference>
<sequence>MSTAGRKSSIGSARRGPQKAHIPYRGDNPEVGKKTGIAVRHVERKSDGFEPFEEIMSQADKRTPPKPKGRKKKLIVPIYEEDLGENGEMSMELDDSPMQYFANSRHPATPSSLGRAGSSSRHIPRTSDVDFDEIPSPRPRGSARKSVGHTAGHGRSSLSRSVRARDLDSDSDPPDNDYGGMDNGGHDNASPQGGGSADRTTHHETSFTMMDQDDNDDDDDDDEDQQNGHDGEEEPSPPPLRRGKGKERALSEVPEEPEEEVEDEIAQALDDIEQGASDDDEAGEELPEPEPRRSKKAKFAVEEVKKSVGRSRGKSKKENRPYREGVRKSAREHYKPLEYWRGEKLVYGRSQSSGNGVVLVPPIREIVRIPKEQPEPLGKRKRATRGRSKSKVGDEDVEVRIVQVPKDNPEEGWDDDTETQCVVLDFPTSEEVARRIALTSRMVHPVPAANNDWAFMKVFGDADFIAAGVLVIPPKGKKPSKSTKDNTYVFYVIEGAVNLKVHNTSLVLATGAMFLVPRGNTYFIENIADRDAKIFFTQARKMAPTEEELEGMMIPGNIHRDPSRRPSADARKSIQGRSSSAAATTQVDGATTRPMSKPPANKRAASTKV</sequence>
<feature type="compositionally biased region" description="Basic and acidic residues" evidence="7">
    <location>
        <begin position="316"/>
        <end position="329"/>
    </location>
</feature>
<dbReference type="GO" id="GO:0051382">
    <property type="term" value="P:kinetochore assembly"/>
    <property type="evidence" value="ECO:0007669"/>
    <property type="project" value="InterPro"/>
</dbReference>
<feature type="compositionally biased region" description="Polar residues" evidence="7">
    <location>
        <begin position="575"/>
        <end position="589"/>
    </location>
</feature>
<dbReference type="GO" id="GO:0019237">
    <property type="term" value="F:centromeric DNA binding"/>
    <property type="evidence" value="ECO:0007669"/>
    <property type="project" value="InterPro"/>
</dbReference>
<reference evidence="9" key="1">
    <citation type="submission" date="2020-11" db="EMBL/GenBank/DDBJ databases">
        <authorList>
            <consortium name="DOE Joint Genome Institute"/>
            <person name="Ahrendt S."/>
            <person name="Riley R."/>
            <person name="Andreopoulos W."/>
            <person name="Labutti K."/>
            <person name="Pangilinan J."/>
            <person name="Ruiz-Duenas F.J."/>
            <person name="Barrasa J.M."/>
            <person name="Sanchez-Garcia M."/>
            <person name="Camarero S."/>
            <person name="Miyauchi S."/>
            <person name="Serrano A."/>
            <person name="Linde D."/>
            <person name="Babiker R."/>
            <person name="Drula E."/>
            <person name="Ayuso-Fernandez I."/>
            <person name="Pacheco R."/>
            <person name="Padilla G."/>
            <person name="Ferreira P."/>
            <person name="Barriuso J."/>
            <person name="Kellner H."/>
            <person name="Castanera R."/>
            <person name="Alfaro M."/>
            <person name="Ramirez L."/>
            <person name="Pisabarro A.G."/>
            <person name="Kuo A."/>
            <person name="Tritt A."/>
            <person name="Lipzen A."/>
            <person name="He G."/>
            <person name="Yan M."/>
            <person name="Ng V."/>
            <person name="Cullen D."/>
            <person name="Martin F."/>
            <person name="Rosso M.-N."/>
            <person name="Henrissat B."/>
            <person name="Hibbett D."/>
            <person name="Martinez A.T."/>
            <person name="Grigoriev I.V."/>
        </authorList>
    </citation>
    <scope>NUCLEOTIDE SEQUENCE</scope>
    <source>
        <strain evidence="9">CBS 247.69</strain>
    </source>
</reference>
<feature type="compositionally biased region" description="Basic residues" evidence="7">
    <location>
        <begin position="64"/>
        <end position="74"/>
    </location>
</feature>
<dbReference type="InterPro" id="IPR025974">
    <property type="entry name" value="Mif2/CENP-C_cupin"/>
</dbReference>
<evidence type="ECO:0000256" key="7">
    <source>
        <dbReference type="SAM" id="MobiDB-lite"/>
    </source>
</evidence>
<evidence type="ECO:0000256" key="4">
    <source>
        <dbReference type="ARBA" id="ARBA00023242"/>
    </source>
</evidence>
<keyword evidence="4" id="KW-0539">Nucleus</keyword>
<dbReference type="GO" id="GO:0051455">
    <property type="term" value="P:spindle attachment to meiosis I kinetochore"/>
    <property type="evidence" value="ECO:0007669"/>
    <property type="project" value="TreeGrafter"/>
</dbReference>
<dbReference type="OrthoDB" id="1939643at2759"/>
<feature type="region of interest" description="Disordered" evidence="7">
    <location>
        <begin position="1"/>
        <end position="329"/>
    </location>
</feature>
<dbReference type="AlphaFoldDB" id="A0A9P6CEB5"/>
<dbReference type="GO" id="GO:0000776">
    <property type="term" value="C:kinetochore"/>
    <property type="evidence" value="ECO:0007669"/>
    <property type="project" value="InterPro"/>
</dbReference>
<evidence type="ECO:0000256" key="1">
    <source>
        <dbReference type="ARBA" id="ARBA00004123"/>
    </source>
</evidence>
<dbReference type="GO" id="GO:0051315">
    <property type="term" value="P:attachment of mitotic spindle microtubules to kinetochore"/>
    <property type="evidence" value="ECO:0007669"/>
    <property type="project" value="TreeGrafter"/>
</dbReference>
<keyword evidence="3" id="KW-0238">DNA-binding</keyword>
<evidence type="ECO:0000313" key="9">
    <source>
        <dbReference type="EMBL" id="KAF9462682.1"/>
    </source>
</evidence>
<feature type="compositionally biased region" description="Acidic residues" evidence="7">
    <location>
        <begin position="253"/>
        <end position="288"/>
    </location>
</feature>
<dbReference type="PANTHER" id="PTHR16684:SF11">
    <property type="entry name" value="CENTROMERE PROTEIN C"/>
    <property type="match status" value="1"/>
</dbReference>
<accession>A0A9P6CEB5</accession>
<feature type="region of interest" description="Disordered" evidence="7">
    <location>
        <begin position="371"/>
        <end position="394"/>
    </location>
</feature>
<keyword evidence="10" id="KW-1185">Reference proteome</keyword>
<dbReference type="InterPro" id="IPR028386">
    <property type="entry name" value="CENP-C/Mif2/cnp3"/>
</dbReference>
<comment type="subcellular location">
    <subcellularLocation>
        <location evidence="1">Nucleus</location>
    </subcellularLocation>
</comment>
<evidence type="ECO:0000256" key="3">
    <source>
        <dbReference type="ARBA" id="ARBA00023125"/>
    </source>
</evidence>
<feature type="compositionally biased region" description="Polar residues" evidence="7">
    <location>
        <begin position="1"/>
        <end position="11"/>
    </location>
</feature>
<feature type="compositionally biased region" description="Basic residues" evidence="7">
    <location>
        <begin position="379"/>
        <end position="390"/>
    </location>
</feature>
<feature type="compositionally biased region" description="Acidic residues" evidence="7">
    <location>
        <begin position="211"/>
        <end position="235"/>
    </location>
</feature>
<feature type="region of interest" description="Disordered" evidence="7">
    <location>
        <begin position="555"/>
        <end position="609"/>
    </location>
</feature>
<feature type="compositionally biased region" description="Basic and acidic residues" evidence="7">
    <location>
        <begin position="558"/>
        <end position="572"/>
    </location>
</feature>
<evidence type="ECO:0000256" key="2">
    <source>
        <dbReference type="ARBA" id="ARBA00010291"/>
    </source>
</evidence>
<dbReference type="SUPFAM" id="SSF51182">
    <property type="entry name" value="RmlC-like cupins"/>
    <property type="match status" value="1"/>
</dbReference>
<dbReference type="GO" id="GO:0005634">
    <property type="term" value="C:nucleus"/>
    <property type="evidence" value="ECO:0007669"/>
    <property type="project" value="UniProtKB-SubCell"/>
</dbReference>
<evidence type="ECO:0000313" key="10">
    <source>
        <dbReference type="Proteomes" id="UP000807353"/>
    </source>
</evidence>
<dbReference type="Gene3D" id="2.60.120.10">
    <property type="entry name" value="Jelly Rolls"/>
    <property type="match status" value="1"/>
</dbReference>
<evidence type="ECO:0000259" key="8">
    <source>
        <dbReference type="Pfam" id="PF11699"/>
    </source>
</evidence>
<dbReference type="Pfam" id="PF11699">
    <property type="entry name" value="CENP-C_C"/>
    <property type="match status" value="1"/>
</dbReference>
<organism evidence="9 10">
    <name type="scientific">Collybia nuda</name>
    <dbReference type="NCBI Taxonomy" id="64659"/>
    <lineage>
        <taxon>Eukaryota</taxon>
        <taxon>Fungi</taxon>
        <taxon>Dikarya</taxon>
        <taxon>Basidiomycota</taxon>
        <taxon>Agaricomycotina</taxon>
        <taxon>Agaricomycetes</taxon>
        <taxon>Agaricomycetidae</taxon>
        <taxon>Agaricales</taxon>
        <taxon>Tricholomatineae</taxon>
        <taxon>Clitocybaceae</taxon>
        <taxon>Collybia</taxon>
    </lineage>
</organism>
<dbReference type="FunFam" id="2.60.120.10:FF:000033">
    <property type="entry name" value="Centromere protein C 1"/>
    <property type="match status" value="1"/>
</dbReference>
<comment type="caution">
    <text evidence="9">The sequence shown here is derived from an EMBL/GenBank/DDBJ whole genome shotgun (WGS) entry which is preliminary data.</text>
</comment>
<dbReference type="PANTHER" id="PTHR16684">
    <property type="entry name" value="CENTROMERE PROTEIN C"/>
    <property type="match status" value="1"/>
</dbReference>
<feature type="domain" description="Mif2/CENP-C cupin" evidence="8">
    <location>
        <begin position="454"/>
        <end position="538"/>
    </location>
</feature>
<feature type="compositionally biased region" description="Acidic residues" evidence="7">
    <location>
        <begin position="79"/>
        <end position="95"/>
    </location>
</feature>
<proteinExistence type="inferred from homology"/>